<accession>A0A3N4LA09</accession>
<comment type="subcellular location">
    <subcellularLocation>
        <location evidence="3">Chromosome</location>
        <location evidence="3">Centromere</location>
        <location evidence="3">Kinetochore</location>
    </subcellularLocation>
    <subcellularLocation>
        <location evidence="2">Cytoplasm</location>
        <location evidence="2">Cytoskeleton</location>
        <location evidence="2">Spindle</location>
    </subcellularLocation>
    <subcellularLocation>
        <location evidence="1">Nucleus</location>
    </subcellularLocation>
</comment>
<dbReference type="EMBL" id="ML121622">
    <property type="protein sequence ID" value="RPB18578.1"/>
    <property type="molecule type" value="Genomic_DNA"/>
</dbReference>
<evidence type="ECO:0000256" key="12">
    <source>
        <dbReference type="ARBA" id="ARBA00023212"/>
    </source>
</evidence>
<dbReference type="AlphaFoldDB" id="A0A3N4LA09"/>
<dbReference type="GO" id="GO:0051301">
    <property type="term" value="P:cell division"/>
    <property type="evidence" value="ECO:0007669"/>
    <property type="project" value="UniProtKB-KW"/>
</dbReference>
<dbReference type="Pfam" id="PF08649">
    <property type="entry name" value="DASH_Dad1"/>
    <property type="match status" value="1"/>
</dbReference>
<evidence type="ECO:0000256" key="8">
    <source>
        <dbReference type="ARBA" id="ARBA00022618"/>
    </source>
</evidence>
<evidence type="ECO:0000256" key="14">
    <source>
        <dbReference type="ARBA" id="ARBA00023306"/>
    </source>
</evidence>
<dbReference type="PANTHER" id="PTHR28025">
    <property type="entry name" value="DASH COMPLEX SUBUNIT DAD1"/>
    <property type="match status" value="1"/>
</dbReference>
<evidence type="ECO:0000256" key="3">
    <source>
        <dbReference type="ARBA" id="ARBA00004629"/>
    </source>
</evidence>
<keyword evidence="12" id="KW-0206">Cytoskeleton</keyword>
<evidence type="ECO:0000256" key="15">
    <source>
        <dbReference type="ARBA" id="ARBA00023328"/>
    </source>
</evidence>
<evidence type="ECO:0000256" key="9">
    <source>
        <dbReference type="ARBA" id="ARBA00022701"/>
    </source>
</evidence>
<keyword evidence="15" id="KW-0137">Centromere</keyword>
<keyword evidence="8" id="KW-0132">Cell division</keyword>
<reference evidence="18 19" key="1">
    <citation type="journal article" date="2018" name="Nat. Ecol. Evol.">
        <title>Pezizomycetes genomes reveal the molecular basis of ectomycorrhizal truffle lifestyle.</title>
        <authorList>
            <person name="Murat C."/>
            <person name="Payen T."/>
            <person name="Noel B."/>
            <person name="Kuo A."/>
            <person name="Morin E."/>
            <person name="Chen J."/>
            <person name="Kohler A."/>
            <person name="Krizsan K."/>
            <person name="Balestrini R."/>
            <person name="Da Silva C."/>
            <person name="Montanini B."/>
            <person name="Hainaut M."/>
            <person name="Levati E."/>
            <person name="Barry K.W."/>
            <person name="Belfiori B."/>
            <person name="Cichocki N."/>
            <person name="Clum A."/>
            <person name="Dockter R.B."/>
            <person name="Fauchery L."/>
            <person name="Guy J."/>
            <person name="Iotti M."/>
            <person name="Le Tacon F."/>
            <person name="Lindquist E.A."/>
            <person name="Lipzen A."/>
            <person name="Malagnac F."/>
            <person name="Mello A."/>
            <person name="Molinier V."/>
            <person name="Miyauchi S."/>
            <person name="Poulain J."/>
            <person name="Riccioni C."/>
            <person name="Rubini A."/>
            <person name="Sitrit Y."/>
            <person name="Splivallo R."/>
            <person name="Traeger S."/>
            <person name="Wang M."/>
            <person name="Zifcakova L."/>
            <person name="Wipf D."/>
            <person name="Zambonelli A."/>
            <person name="Paolocci F."/>
            <person name="Nowrousian M."/>
            <person name="Ottonello S."/>
            <person name="Baldrian P."/>
            <person name="Spatafora J.W."/>
            <person name="Henrissat B."/>
            <person name="Nagy L.G."/>
            <person name="Aury J.M."/>
            <person name="Wincker P."/>
            <person name="Grigoriev I.V."/>
            <person name="Bonfante P."/>
            <person name="Martin F.M."/>
        </authorList>
    </citation>
    <scope>NUCLEOTIDE SEQUENCE [LARGE SCALE GENOMIC DNA]</scope>
    <source>
        <strain evidence="18 19">ATCC MYA-4762</strain>
    </source>
</reference>
<keyword evidence="14" id="KW-0131">Cell cycle</keyword>
<keyword evidence="9" id="KW-0493">Microtubule</keyword>
<dbReference type="Proteomes" id="UP000267821">
    <property type="component" value="Unassembled WGS sequence"/>
</dbReference>
<evidence type="ECO:0000256" key="7">
    <source>
        <dbReference type="ARBA" id="ARBA00022490"/>
    </source>
</evidence>
<keyword evidence="10" id="KW-0498">Mitosis</keyword>
<dbReference type="GO" id="GO:0072686">
    <property type="term" value="C:mitotic spindle"/>
    <property type="evidence" value="ECO:0007669"/>
    <property type="project" value="InterPro"/>
</dbReference>
<keyword evidence="19" id="KW-1185">Reference proteome</keyword>
<evidence type="ECO:0000256" key="4">
    <source>
        <dbReference type="ARBA" id="ARBA00010146"/>
    </source>
</evidence>
<evidence type="ECO:0000256" key="5">
    <source>
        <dbReference type="ARBA" id="ARBA00020261"/>
    </source>
</evidence>
<evidence type="ECO:0000256" key="13">
    <source>
        <dbReference type="ARBA" id="ARBA00023242"/>
    </source>
</evidence>
<dbReference type="GO" id="GO:0051010">
    <property type="term" value="F:microtubule plus-end binding"/>
    <property type="evidence" value="ECO:0007669"/>
    <property type="project" value="TreeGrafter"/>
</dbReference>
<evidence type="ECO:0000313" key="19">
    <source>
        <dbReference type="Proteomes" id="UP000267821"/>
    </source>
</evidence>
<feature type="region of interest" description="Disordered" evidence="17">
    <location>
        <begin position="84"/>
        <end position="112"/>
    </location>
</feature>
<dbReference type="GO" id="GO:0042729">
    <property type="term" value="C:DASH complex"/>
    <property type="evidence" value="ECO:0007669"/>
    <property type="project" value="InterPro"/>
</dbReference>
<evidence type="ECO:0000256" key="10">
    <source>
        <dbReference type="ARBA" id="ARBA00022776"/>
    </source>
</evidence>
<keyword evidence="11" id="KW-0995">Kinetochore</keyword>
<keyword evidence="7" id="KW-0963">Cytoplasm</keyword>
<sequence>MSARRNEGDNSSGEAAEKSFFELERARLVTEISLSLDHVLMNLNLLNRSLEGVISVGKEFESVETLWSQFEGVIGSGAGGGVGSAEVAAGGNGSGKEPAGDESMSEVGEGRA</sequence>
<keyword evidence="6" id="KW-0158">Chromosome</keyword>
<evidence type="ECO:0000256" key="2">
    <source>
        <dbReference type="ARBA" id="ARBA00004186"/>
    </source>
</evidence>
<comment type="similarity">
    <text evidence="4">Belongs to the DASH complex DAD1 family.</text>
</comment>
<evidence type="ECO:0000256" key="6">
    <source>
        <dbReference type="ARBA" id="ARBA00022454"/>
    </source>
</evidence>
<dbReference type="InParanoid" id="A0A3N4LA09"/>
<evidence type="ECO:0000256" key="16">
    <source>
        <dbReference type="ARBA" id="ARBA00030566"/>
    </source>
</evidence>
<evidence type="ECO:0000256" key="17">
    <source>
        <dbReference type="SAM" id="MobiDB-lite"/>
    </source>
</evidence>
<dbReference type="InterPro" id="IPR013958">
    <property type="entry name" value="DASH_Dad1"/>
</dbReference>
<keyword evidence="13" id="KW-0539">Nucleus</keyword>
<dbReference type="STRING" id="1051890.A0A3N4LA09"/>
<evidence type="ECO:0000256" key="1">
    <source>
        <dbReference type="ARBA" id="ARBA00004123"/>
    </source>
</evidence>
<dbReference type="OrthoDB" id="5566853at2759"/>
<dbReference type="GO" id="GO:0044732">
    <property type="term" value="C:mitotic spindle pole body"/>
    <property type="evidence" value="ECO:0007669"/>
    <property type="project" value="TreeGrafter"/>
</dbReference>
<gene>
    <name evidence="18" type="ORF">L211DRAFT_871741</name>
</gene>
<proteinExistence type="inferred from homology"/>
<name>A0A3N4LA09_9PEZI</name>
<protein>
    <recommendedName>
        <fullName evidence="5">DASH complex subunit DAD1</fullName>
    </recommendedName>
    <alternativeName>
        <fullName evidence="16">Outer kinetochore protein DAD1</fullName>
    </alternativeName>
</protein>
<evidence type="ECO:0000256" key="11">
    <source>
        <dbReference type="ARBA" id="ARBA00022838"/>
    </source>
</evidence>
<organism evidence="18 19">
    <name type="scientific">Terfezia boudieri ATCC MYA-4762</name>
    <dbReference type="NCBI Taxonomy" id="1051890"/>
    <lineage>
        <taxon>Eukaryota</taxon>
        <taxon>Fungi</taxon>
        <taxon>Dikarya</taxon>
        <taxon>Ascomycota</taxon>
        <taxon>Pezizomycotina</taxon>
        <taxon>Pezizomycetes</taxon>
        <taxon>Pezizales</taxon>
        <taxon>Pezizaceae</taxon>
        <taxon>Terfezia</taxon>
    </lineage>
</organism>
<evidence type="ECO:0000313" key="18">
    <source>
        <dbReference type="EMBL" id="RPB18578.1"/>
    </source>
</evidence>
<dbReference type="FunCoup" id="A0A3N4LA09">
    <property type="interactions" value="9"/>
</dbReference>
<dbReference type="GO" id="GO:0005876">
    <property type="term" value="C:spindle microtubule"/>
    <property type="evidence" value="ECO:0007669"/>
    <property type="project" value="TreeGrafter"/>
</dbReference>
<dbReference type="PANTHER" id="PTHR28025:SF1">
    <property type="entry name" value="DASH COMPLEX SUBUNIT DAD1"/>
    <property type="match status" value="1"/>
</dbReference>